<evidence type="ECO:0000256" key="4">
    <source>
        <dbReference type="PIRSR" id="PIRSR001365-2"/>
    </source>
</evidence>
<name>A0AAU2GSL4_9ACTN</name>
<dbReference type="InterPro" id="IPR013785">
    <property type="entry name" value="Aldolase_TIM"/>
</dbReference>
<dbReference type="InterPro" id="IPR002220">
    <property type="entry name" value="DapA-like"/>
</dbReference>
<feature type="binding site" evidence="4">
    <location>
        <position position="211"/>
    </location>
    <ligand>
        <name>pyruvate</name>
        <dbReference type="ChEBI" id="CHEBI:15361"/>
    </ligand>
</feature>
<evidence type="ECO:0000313" key="5">
    <source>
        <dbReference type="EMBL" id="WTU38676.1"/>
    </source>
</evidence>
<dbReference type="PIRSF" id="PIRSF001365">
    <property type="entry name" value="DHDPS"/>
    <property type="match status" value="1"/>
</dbReference>
<dbReference type="EMBL" id="CP108253">
    <property type="protein sequence ID" value="WTU38676.1"/>
    <property type="molecule type" value="Genomic_DNA"/>
</dbReference>
<gene>
    <name evidence="5" type="ORF">OHV25_03390</name>
</gene>
<accession>A0AAU2GSL4</accession>
<dbReference type="SMART" id="SM01130">
    <property type="entry name" value="DHDPS"/>
    <property type="match status" value="1"/>
</dbReference>
<evidence type="ECO:0000256" key="3">
    <source>
        <dbReference type="PIRSR" id="PIRSR001365-1"/>
    </source>
</evidence>
<dbReference type="PANTHER" id="PTHR12128:SF72">
    <property type="entry name" value="DIHYDRODIPICOLINATE SYNTHASE"/>
    <property type="match status" value="1"/>
</dbReference>
<dbReference type="PANTHER" id="PTHR12128">
    <property type="entry name" value="DIHYDRODIPICOLINATE SYNTHASE"/>
    <property type="match status" value="1"/>
</dbReference>
<keyword evidence="1 2" id="KW-0456">Lyase</keyword>
<evidence type="ECO:0000256" key="2">
    <source>
        <dbReference type="PIRNR" id="PIRNR001365"/>
    </source>
</evidence>
<dbReference type="CDD" id="cd00408">
    <property type="entry name" value="DHDPS-like"/>
    <property type="match status" value="1"/>
</dbReference>
<dbReference type="SUPFAM" id="SSF51569">
    <property type="entry name" value="Aldolase"/>
    <property type="match status" value="1"/>
</dbReference>
<reference evidence="5" key="1">
    <citation type="submission" date="2022-10" db="EMBL/GenBank/DDBJ databases">
        <title>The complete genomes of actinobacterial strains from the NBC collection.</title>
        <authorList>
            <person name="Joergensen T.S."/>
            <person name="Alvarez Arevalo M."/>
            <person name="Sterndorff E.B."/>
            <person name="Faurdal D."/>
            <person name="Vuksanovic O."/>
            <person name="Mourched A.-S."/>
            <person name="Charusanti P."/>
            <person name="Shaw S."/>
            <person name="Blin K."/>
            <person name="Weber T."/>
        </authorList>
    </citation>
    <scope>NUCLEOTIDE SEQUENCE</scope>
    <source>
        <strain evidence="5">NBC_00060</strain>
    </source>
</reference>
<sequence>MATTTWNPTRPWRGIMVATALPLRDDLSVDYDAYAAHVRWLIDNGCDGVVPNGSLGEYQTLTDEERARVVRTAVEAAGDGARVMPGVAAYGSAESRRWAEQAAEAGAGSVLLLPPNAYRADEQSVRAHYAEVARAGVPVVAYNNPIDTKVDLTPPLLAALHQEGSIVAVKEFSGDVRRAYEIAELAPELDLLIGADDVLLELALAGAVGWIAGYPNAFPASCAELYHAAVAGDLATAVPLYRSLHSLLRWDSKTEFVQSIKLSMDIAGRPGGPVRPPRAPLSGEIEVGVRLATEKAVADGHR</sequence>
<evidence type="ECO:0000256" key="1">
    <source>
        <dbReference type="ARBA" id="ARBA00023239"/>
    </source>
</evidence>
<proteinExistence type="inferred from homology"/>
<comment type="similarity">
    <text evidence="2">Belongs to the DapA family.</text>
</comment>
<dbReference type="PRINTS" id="PR00146">
    <property type="entry name" value="DHPICSNTHASE"/>
</dbReference>
<protein>
    <submittedName>
        <fullName evidence="5">Dihydrodipicolinate synthase family protein</fullName>
    </submittedName>
</protein>
<dbReference type="AlphaFoldDB" id="A0AAU2GSL4"/>
<feature type="active site" description="Proton donor/acceptor" evidence="3">
    <location>
        <position position="142"/>
    </location>
</feature>
<dbReference type="Pfam" id="PF00701">
    <property type="entry name" value="DHDPS"/>
    <property type="match status" value="1"/>
</dbReference>
<feature type="active site" description="Schiff-base intermediate with substrate" evidence="3">
    <location>
        <position position="170"/>
    </location>
</feature>
<organism evidence="5">
    <name type="scientific">Streptomyces sp. NBC_00060</name>
    <dbReference type="NCBI Taxonomy" id="2975636"/>
    <lineage>
        <taxon>Bacteria</taxon>
        <taxon>Bacillati</taxon>
        <taxon>Actinomycetota</taxon>
        <taxon>Actinomycetes</taxon>
        <taxon>Kitasatosporales</taxon>
        <taxon>Streptomycetaceae</taxon>
        <taxon>Streptomyces</taxon>
    </lineage>
</organism>
<dbReference type="Gene3D" id="3.20.20.70">
    <property type="entry name" value="Aldolase class I"/>
    <property type="match status" value="1"/>
</dbReference>
<dbReference type="GO" id="GO:0008840">
    <property type="term" value="F:4-hydroxy-tetrahydrodipicolinate synthase activity"/>
    <property type="evidence" value="ECO:0007669"/>
    <property type="project" value="TreeGrafter"/>
</dbReference>